<keyword evidence="3" id="KW-1185">Reference proteome</keyword>
<feature type="compositionally biased region" description="Acidic residues" evidence="1">
    <location>
        <begin position="271"/>
        <end position="280"/>
    </location>
</feature>
<evidence type="ECO:0000313" key="2">
    <source>
        <dbReference type="EMBL" id="KAF5585751.1"/>
    </source>
</evidence>
<reference evidence="2 3" key="1">
    <citation type="submission" date="2020-05" db="EMBL/GenBank/DDBJ databases">
        <title>Identification and distribution of gene clusters putatively required for synthesis of sphingolipid metabolism inhibitors in phylogenetically diverse species of the filamentous fungus Fusarium.</title>
        <authorList>
            <person name="Kim H.-S."/>
            <person name="Busman M."/>
            <person name="Brown D.W."/>
            <person name="Divon H."/>
            <person name="Uhlig S."/>
            <person name="Proctor R.H."/>
        </authorList>
    </citation>
    <scope>NUCLEOTIDE SEQUENCE [LARGE SCALE GENOMIC DNA]</scope>
    <source>
        <strain evidence="2 3">NRRL 66333</strain>
    </source>
</reference>
<dbReference type="Proteomes" id="UP000547976">
    <property type="component" value="Unassembled WGS sequence"/>
</dbReference>
<dbReference type="RefSeq" id="XP_036532174.1">
    <property type="nucleotide sequence ID" value="XM_036677118.1"/>
</dbReference>
<organism evidence="2 3">
    <name type="scientific">Gibberella subglutinans</name>
    <name type="common">Fusarium subglutinans</name>
    <dbReference type="NCBI Taxonomy" id="42677"/>
    <lineage>
        <taxon>Eukaryota</taxon>
        <taxon>Fungi</taxon>
        <taxon>Dikarya</taxon>
        <taxon>Ascomycota</taxon>
        <taxon>Pezizomycotina</taxon>
        <taxon>Sordariomycetes</taxon>
        <taxon>Hypocreomycetidae</taxon>
        <taxon>Hypocreales</taxon>
        <taxon>Nectriaceae</taxon>
        <taxon>Fusarium</taxon>
        <taxon>Fusarium fujikuroi species complex</taxon>
    </lineage>
</organism>
<proteinExistence type="predicted"/>
<dbReference type="EMBL" id="JAAOAV010000263">
    <property type="protein sequence ID" value="KAF5585751.1"/>
    <property type="molecule type" value="Genomic_DNA"/>
</dbReference>
<dbReference type="GeneID" id="59311836"/>
<feature type="region of interest" description="Disordered" evidence="1">
    <location>
        <begin position="261"/>
        <end position="302"/>
    </location>
</feature>
<evidence type="ECO:0000256" key="1">
    <source>
        <dbReference type="SAM" id="MobiDB-lite"/>
    </source>
</evidence>
<evidence type="ECO:0000313" key="3">
    <source>
        <dbReference type="Proteomes" id="UP000547976"/>
    </source>
</evidence>
<protein>
    <submittedName>
        <fullName evidence="2">Uncharacterized protein</fullName>
    </submittedName>
</protein>
<name>A0A8H5L804_GIBSU</name>
<gene>
    <name evidence="2" type="ORF">FSUBG_12340</name>
</gene>
<dbReference type="AlphaFoldDB" id="A0A8H5L804"/>
<comment type="caution">
    <text evidence="2">The sequence shown here is derived from an EMBL/GenBank/DDBJ whole genome shotgun (WGS) entry which is preliminary data.</text>
</comment>
<sequence>MSTNENNNFVTPLPTAGSVIDRASNFRGLHHTNEADPASLFMRTTFIAGSSKSDAYDQARRHARVNIQRSGPPFKSPDTAALTTLVMRRCWKFGWDNITICAFASSRPTRNVFDRQVGGYFKITVEREVVWVGNREVTSVAILVTPASQVSREADREFNVTTVWSMVALLYTGDYDPRTNRELDITTVRSMVTFLYTEDFDPRTNRELDITTVRSMVTFLYTGDYDPRTDKLQMPLPPTTMKGARKPRSMIREADWEFNIITNRQAPDASPSDDDGTSEEAEIHDSQGDSMSEDSDVVMPSPSGACDHPNVITGFIHRASNLCVLHRTNKVDPATQRFGATQPLRQSWACRHTQDQGYAIRLSLKSIGYCWWRGVART</sequence>
<accession>A0A8H5L804</accession>